<reference evidence="2" key="1">
    <citation type="submission" date="2022-01" db="EMBL/GenBank/DDBJ databases">
        <title>Jiella avicenniae sp. nov., a novel endophytic bacterium isolated from bark of Avicennia marina.</title>
        <authorList>
            <person name="Tuo L."/>
        </authorList>
    </citation>
    <scope>NUCLEOTIDE SEQUENCE</scope>
    <source>
        <strain evidence="2">CBK1P-4</strain>
    </source>
</reference>
<protein>
    <recommendedName>
        <fullName evidence="1">Antitoxin FitA-like ribbon-helix-helix domain-containing protein</fullName>
    </recommendedName>
</protein>
<dbReference type="SUPFAM" id="SSF47598">
    <property type="entry name" value="Ribbon-helix-helix"/>
    <property type="match status" value="1"/>
</dbReference>
<organism evidence="2 3">
    <name type="scientific">Jiella avicenniae</name>
    <dbReference type="NCBI Taxonomy" id="2907202"/>
    <lineage>
        <taxon>Bacteria</taxon>
        <taxon>Pseudomonadati</taxon>
        <taxon>Pseudomonadota</taxon>
        <taxon>Alphaproteobacteria</taxon>
        <taxon>Hyphomicrobiales</taxon>
        <taxon>Aurantimonadaceae</taxon>
        <taxon>Jiella</taxon>
    </lineage>
</organism>
<name>A0A9X1P129_9HYPH</name>
<dbReference type="Gene3D" id="1.10.1220.10">
    <property type="entry name" value="Met repressor-like"/>
    <property type="match status" value="1"/>
</dbReference>
<feature type="domain" description="Antitoxin FitA-like ribbon-helix-helix" evidence="1">
    <location>
        <begin position="2"/>
        <end position="37"/>
    </location>
</feature>
<proteinExistence type="predicted"/>
<dbReference type="RefSeq" id="WP_233719558.1">
    <property type="nucleotide sequence ID" value="NZ_JAJUWU010000009.1"/>
</dbReference>
<dbReference type="EMBL" id="JAJUWU010000009">
    <property type="protein sequence ID" value="MCE7028400.1"/>
    <property type="molecule type" value="Genomic_DNA"/>
</dbReference>
<dbReference type="InterPro" id="IPR013321">
    <property type="entry name" value="Arc_rbn_hlx_hlx"/>
</dbReference>
<dbReference type="Pfam" id="PF22513">
    <property type="entry name" value="FitA-like_RHH"/>
    <property type="match status" value="1"/>
</dbReference>
<comment type="caution">
    <text evidence="2">The sequence shown here is derived from an EMBL/GenBank/DDBJ whole genome shotgun (WGS) entry which is preliminary data.</text>
</comment>
<dbReference type="InterPro" id="IPR010985">
    <property type="entry name" value="Ribbon_hlx_hlx"/>
</dbReference>
<evidence type="ECO:0000313" key="2">
    <source>
        <dbReference type="EMBL" id="MCE7028400.1"/>
    </source>
</evidence>
<evidence type="ECO:0000259" key="1">
    <source>
        <dbReference type="Pfam" id="PF22513"/>
    </source>
</evidence>
<keyword evidence="3" id="KW-1185">Reference proteome</keyword>
<dbReference type="Proteomes" id="UP001139035">
    <property type="component" value="Unassembled WGS sequence"/>
</dbReference>
<dbReference type="InterPro" id="IPR053853">
    <property type="entry name" value="FitA-like_RHH"/>
</dbReference>
<evidence type="ECO:0000313" key="3">
    <source>
        <dbReference type="Proteomes" id="UP001139035"/>
    </source>
</evidence>
<gene>
    <name evidence="2" type="ORF">LZD57_10410</name>
</gene>
<accession>A0A9X1P129</accession>
<sequence>MASLTIDDLDDDVMRRLEARAKEHGRSPADEVRALISSKIDAEPAGATALRDWDDDKERRLQRILSLGRKPHQPFDQKAYTDELWSFVE</sequence>
<dbReference type="GO" id="GO:0006355">
    <property type="term" value="P:regulation of DNA-templated transcription"/>
    <property type="evidence" value="ECO:0007669"/>
    <property type="project" value="InterPro"/>
</dbReference>
<dbReference type="AlphaFoldDB" id="A0A9X1P129"/>